<accession>A0A0J6CK44</accession>
<dbReference type="PANTHER" id="PTHR30531:SF12">
    <property type="entry name" value="FLAGELLAR BIOSYNTHETIC PROTEIN FLHB"/>
    <property type="match status" value="1"/>
</dbReference>
<dbReference type="OrthoDB" id="9807950at2"/>
<keyword evidence="14" id="KW-1185">Reference proteome</keyword>
<dbReference type="EMBL" id="LELK01000004">
    <property type="protein sequence ID" value="KMM36586.1"/>
    <property type="molecule type" value="Genomic_DNA"/>
</dbReference>
<name>A0A0J6CK44_9BACL</name>
<comment type="function">
    <text evidence="12">Required for formation of the rod structure in the basal body of the flagellar apparatus. Together with FliI and FliH, may constitute the export apparatus of flagellin.</text>
</comment>
<evidence type="ECO:0000313" key="14">
    <source>
        <dbReference type="Proteomes" id="UP000035996"/>
    </source>
</evidence>
<dbReference type="SUPFAM" id="SSF160544">
    <property type="entry name" value="EscU C-terminal domain-like"/>
    <property type="match status" value="1"/>
</dbReference>
<dbReference type="STRING" id="157733.AB986_11495"/>
<dbReference type="RefSeq" id="WP_048311298.1">
    <property type="nucleotide sequence ID" value="NZ_CP119526.1"/>
</dbReference>
<feature type="transmembrane region" description="Helical" evidence="12">
    <location>
        <begin position="154"/>
        <end position="173"/>
    </location>
</feature>
<proteinExistence type="inferred from homology"/>
<evidence type="ECO:0000256" key="5">
    <source>
        <dbReference type="ARBA" id="ARBA00022475"/>
    </source>
</evidence>
<keyword evidence="13" id="KW-0969">Cilium</keyword>
<keyword evidence="9 12" id="KW-1133">Transmembrane helix</keyword>
<evidence type="ECO:0000256" key="6">
    <source>
        <dbReference type="ARBA" id="ARBA00022692"/>
    </source>
</evidence>
<keyword evidence="10 12" id="KW-0472">Membrane</keyword>
<sequence>MRTYRLKMNLQYFSQEKTEKATPQKRQDSRNKGQVARSAEIPSAFMMIGVFLFMSFLGGWIIEGLQTMIRSNFVYITNWTLTEQNVDLMLKDNVWQAAVIAAPLMGISLVMGVIANYMQVGFLVSTDPLQAKLERINPLKGAKRIFSARTLVELLKSLIKITFISAVTFTVLWNKREEVMLISQKSIGDAISLVGSLIVQTGLAVGILLLFLALLDYVYQKYDFEKNIRMSKQDIKDEYKKSEGDPLIKSKIKEKQRALGMNRMIAEIPSADVVITNPTHFAVALKYDPNEMDKPTVVAKGMDYVALKIKEKAKEHDIITTENVQLARALYHQVEIGDGVPEDLFKAVAEILAYVYSIKGYPGGGN</sequence>
<feature type="transmembrane region" description="Helical" evidence="12">
    <location>
        <begin position="193"/>
        <end position="219"/>
    </location>
</feature>
<dbReference type="Gene3D" id="3.40.1690.10">
    <property type="entry name" value="secretion proteins EscU"/>
    <property type="match status" value="1"/>
</dbReference>
<reference evidence="13" key="1">
    <citation type="submission" date="2015-06" db="EMBL/GenBank/DDBJ databases">
        <authorList>
            <person name="Liu B."/>
            <person name="Wang J."/>
            <person name="Zhu Y."/>
            <person name="Liu G."/>
            <person name="Chen Q."/>
            <person name="Zheng C."/>
            <person name="Che J."/>
            <person name="Ge C."/>
            <person name="Shi H."/>
            <person name="Pan Z."/>
            <person name="Liu X."/>
        </authorList>
    </citation>
    <scope>NUCLEOTIDE SEQUENCE [LARGE SCALE GENOMIC DNA]</scope>
    <source>
        <strain evidence="13">DSM 16346</strain>
    </source>
</reference>
<comment type="similarity">
    <text evidence="2 12">Belongs to the type III secretion exporter family.</text>
</comment>
<dbReference type="GO" id="GO:0044780">
    <property type="term" value="P:bacterial-type flagellum assembly"/>
    <property type="evidence" value="ECO:0007669"/>
    <property type="project" value="InterPro"/>
</dbReference>
<evidence type="ECO:0000256" key="4">
    <source>
        <dbReference type="ARBA" id="ARBA00022448"/>
    </source>
</evidence>
<keyword evidence="13" id="KW-0282">Flagellum</keyword>
<evidence type="ECO:0000256" key="10">
    <source>
        <dbReference type="ARBA" id="ARBA00023136"/>
    </source>
</evidence>
<evidence type="ECO:0000256" key="2">
    <source>
        <dbReference type="ARBA" id="ARBA00010690"/>
    </source>
</evidence>
<dbReference type="GO" id="GO:0005886">
    <property type="term" value="C:plasma membrane"/>
    <property type="evidence" value="ECO:0007669"/>
    <property type="project" value="UniProtKB-SubCell"/>
</dbReference>
<dbReference type="Gene3D" id="6.10.250.2080">
    <property type="match status" value="1"/>
</dbReference>
<evidence type="ECO:0000256" key="1">
    <source>
        <dbReference type="ARBA" id="ARBA00004651"/>
    </source>
</evidence>
<keyword evidence="5 12" id="KW-1003">Cell membrane</keyword>
<evidence type="ECO:0000256" key="9">
    <source>
        <dbReference type="ARBA" id="ARBA00022989"/>
    </source>
</evidence>
<evidence type="ECO:0000256" key="8">
    <source>
        <dbReference type="ARBA" id="ARBA00022927"/>
    </source>
</evidence>
<dbReference type="AlphaFoldDB" id="A0A0J6CK44"/>
<dbReference type="PANTHER" id="PTHR30531">
    <property type="entry name" value="FLAGELLAR BIOSYNTHETIC PROTEIN FLHB"/>
    <property type="match status" value="1"/>
</dbReference>
<comment type="subcellular location">
    <subcellularLocation>
        <location evidence="1">Cell membrane</location>
        <topology evidence="1">Multi-pass membrane protein</topology>
    </subcellularLocation>
</comment>
<keyword evidence="4 12" id="KW-0813">Transport</keyword>
<evidence type="ECO:0000256" key="3">
    <source>
        <dbReference type="ARBA" id="ARBA00021622"/>
    </source>
</evidence>
<feature type="transmembrane region" description="Helical" evidence="12">
    <location>
        <begin position="94"/>
        <end position="115"/>
    </location>
</feature>
<dbReference type="Proteomes" id="UP000035996">
    <property type="component" value="Unassembled WGS sequence"/>
</dbReference>
<comment type="caution">
    <text evidence="13">The sequence shown here is derived from an EMBL/GenBank/DDBJ whole genome shotgun (WGS) entry which is preliminary data.</text>
</comment>
<dbReference type="InterPro" id="IPR006136">
    <property type="entry name" value="FlhB"/>
</dbReference>
<protein>
    <recommendedName>
        <fullName evidence="3 12">Flagellar biosynthetic protein FlhB</fullName>
    </recommendedName>
</protein>
<dbReference type="GO" id="GO:0009306">
    <property type="term" value="P:protein secretion"/>
    <property type="evidence" value="ECO:0007669"/>
    <property type="project" value="InterPro"/>
</dbReference>
<keyword evidence="6 12" id="KW-0812">Transmembrane</keyword>
<organism evidence="13 14">
    <name type="scientific">Guptibacillus hwajinpoensis</name>
    <dbReference type="NCBI Taxonomy" id="208199"/>
    <lineage>
        <taxon>Bacteria</taxon>
        <taxon>Bacillati</taxon>
        <taxon>Bacillota</taxon>
        <taxon>Bacilli</taxon>
        <taxon>Bacillales</taxon>
        <taxon>Guptibacillaceae</taxon>
        <taxon>Guptibacillus</taxon>
    </lineage>
</organism>
<dbReference type="InterPro" id="IPR006135">
    <property type="entry name" value="T3SS_substrate_exporter"/>
</dbReference>
<dbReference type="PRINTS" id="PR00950">
    <property type="entry name" value="TYPE3IMSPROT"/>
</dbReference>
<evidence type="ECO:0000256" key="11">
    <source>
        <dbReference type="ARBA" id="ARBA00023225"/>
    </source>
</evidence>
<dbReference type="InterPro" id="IPR029025">
    <property type="entry name" value="T3SS_substrate_exporter_C"/>
</dbReference>
<evidence type="ECO:0000256" key="12">
    <source>
        <dbReference type="RuleBase" id="RU364091"/>
    </source>
</evidence>
<keyword evidence="7 12" id="KW-1005">Bacterial flagellum biogenesis</keyword>
<feature type="transmembrane region" description="Helical" evidence="12">
    <location>
        <begin position="44"/>
        <end position="62"/>
    </location>
</feature>
<dbReference type="FunFam" id="3.40.1690.10:FF:000001">
    <property type="entry name" value="Flagellar biosynthetic protein FlhB"/>
    <property type="match status" value="1"/>
</dbReference>
<dbReference type="Pfam" id="PF01312">
    <property type="entry name" value="Bac_export_2"/>
    <property type="match status" value="1"/>
</dbReference>
<evidence type="ECO:0000256" key="7">
    <source>
        <dbReference type="ARBA" id="ARBA00022795"/>
    </source>
</evidence>
<keyword evidence="13" id="KW-0966">Cell projection</keyword>
<dbReference type="PATRIC" id="fig|157733.3.peg.315"/>
<keyword evidence="11 12" id="KW-1006">Bacterial flagellum protein export</keyword>
<evidence type="ECO:0000313" key="13">
    <source>
        <dbReference type="EMBL" id="KMM36586.1"/>
    </source>
</evidence>
<dbReference type="NCBIfam" id="TIGR00328">
    <property type="entry name" value="flhB"/>
    <property type="match status" value="1"/>
</dbReference>
<keyword evidence="8 12" id="KW-0653">Protein transport</keyword>
<gene>
    <name evidence="12" type="primary">flhB</name>
    <name evidence="13" type="ORF">AB986_11495</name>
</gene>